<evidence type="ECO:0000256" key="7">
    <source>
        <dbReference type="ARBA" id="ARBA00022781"/>
    </source>
</evidence>
<comment type="similarity">
    <text evidence="2 12">Belongs to the ATPase protein 8 family.</text>
</comment>
<dbReference type="InterPro" id="IPR001421">
    <property type="entry name" value="ATP8_metazoa"/>
</dbReference>
<keyword evidence="9 12" id="KW-0406">Ion transport</keyword>
<dbReference type="Pfam" id="PF00895">
    <property type="entry name" value="ATP-synt_8"/>
    <property type="match status" value="1"/>
</dbReference>
<evidence type="ECO:0000256" key="1">
    <source>
        <dbReference type="ARBA" id="ARBA00004304"/>
    </source>
</evidence>
<keyword evidence="11 13" id="KW-0472">Membrane</keyword>
<evidence type="ECO:0000256" key="3">
    <source>
        <dbReference type="ARBA" id="ARBA00011291"/>
    </source>
</evidence>
<keyword evidence="7 12" id="KW-0375">Hydrogen ion transport</keyword>
<dbReference type="GO" id="GO:0015078">
    <property type="term" value="F:proton transmembrane transporter activity"/>
    <property type="evidence" value="ECO:0007669"/>
    <property type="project" value="InterPro"/>
</dbReference>
<comment type="subcellular location">
    <subcellularLocation>
        <location evidence="1 12">Mitochondrion membrane</location>
        <topology evidence="1 12">Single-pass membrane protein</topology>
    </subcellularLocation>
</comment>
<organism evidence="14">
    <name type="scientific">Graphosoma rubrolineatum</name>
    <name type="common">Striped shield bug</name>
    <dbReference type="NCBI Taxonomy" id="295705"/>
    <lineage>
        <taxon>Eukaryota</taxon>
        <taxon>Metazoa</taxon>
        <taxon>Ecdysozoa</taxon>
        <taxon>Arthropoda</taxon>
        <taxon>Hexapoda</taxon>
        <taxon>Insecta</taxon>
        <taxon>Pterygota</taxon>
        <taxon>Neoptera</taxon>
        <taxon>Paraneoptera</taxon>
        <taxon>Hemiptera</taxon>
        <taxon>Heteroptera</taxon>
        <taxon>Panheteroptera</taxon>
        <taxon>Pentatomomorpha</taxon>
        <taxon>Pentatomoidea</taxon>
        <taxon>Pentatomidae</taxon>
        <taxon>Podopinae</taxon>
        <taxon>Graphosoma</taxon>
    </lineage>
</organism>
<feature type="transmembrane region" description="Helical" evidence="13">
    <location>
        <begin position="6"/>
        <end position="29"/>
    </location>
</feature>
<dbReference type="GO" id="GO:0045259">
    <property type="term" value="C:proton-transporting ATP synthase complex"/>
    <property type="evidence" value="ECO:0007669"/>
    <property type="project" value="UniProtKB-KW"/>
</dbReference>
<evidence type="ECO:0000256" key="6">
    <source>
        <dbReference type="ARBA" id="ARBA00022692"/>
    </source>
</evidence>
<proteinExistence type="inferred from homology"/>
<gene>
    <name evidence="14" type="primary">atp8</name>
</gene>
<comment type="subunit">
    <text evidence="3">F-type ATPases have 2 components, CF(1) - the catalytic core - and CF(0) - the membrane proton channel.</text>
</comment>
<keyword evidence="4 12" id="KW-0813">Transport</keyword>
<evidence type="ECO:0000256" key="10">
    <source>
        <dbReference type="ARBA" id="ARBA00023128"/>
    </source>
</evidence>
<keyword evidence="5 12" id="KW-0138">CF(0)</keyword>
<dbReference type="AlphaFoldDB" id="A0A1P8CZZ4"/>
<evidence type="ECO:0000256" key="13">
    <source>
        <dbReference type="SAM" id="Phobius"/>
    </source>
</evidence>
<keyword evidence="6 12" id="KW-0812">Transmembrane</keyword>
<protein>
    <recommendedName>
        <fullName evidence="12">ATP synthase complex subunit 8</fullName>
    </recommendedName>
</protein>
<evidence type="ECO:0000256" key="5">
    <source>
        <dbReference type="ARBA" id="ARBA00022547"/>
    </source>
</evidence>
<geneLocation type="mitochondrion" evidence="14"/>
<evidence type="ECO:0000256" key="4">
    <source>
        <dbReference type="ARBA" id="ARBA00022448"/>
    </source>
</evidence>
<dbReference type="GO" id="GO:0015986">
    <property type="term" value="P:proton motive force-driven ATP synthesis"/>
    <property type="evidence" value="ECO:0007669"/>
    <property type="project" value="InterPro"/>
</dbReference>
<evidence type="ECO:0000256" key="9">
    <source>
        <dbReference type="ARBA" id="ARBA00023065"/>
    </source>
</evidence>
<evidence type="ECO:0000256" key="12">
    <source>
        <dbReference type="RuleBase" id="RU003661"/>
    </source>
</evidence>
<evidence type="ECO:0000256" key="11">
    <source>
        <dbReference type="ARBA" id="ARBA00023136"/>
    </source>
</evidence>
<evidence type="ECO:0000256" key="8">
    <source>
        <dbReference type="ARBA" id="ARBA00022989"/>
    </source>
</evidence>
<sequence length="52" mass="6465">MPQMAPLWWELLFLVFLMTYLIVNNMIYFMPKTSIKPSNHKNKTYNQINWKW</sequence>
<evidence type="ECO:0000313" key="14">
    <source>
        <dbReference type="EMBL" id="API85472.1"/>
    </source>
</evidence>
<dbReference type="GO" id="GO:0031966">
    <property type="term" value="C:mitochondrial membrane"/>
    <property type="evidence" value="ECO:0007669"/>
    <property type="project" value="UniProtKB-SubCell"/>
</dbReference>
<accession>A0A1P8CZZ4</accession>
<dbReference type="EMBL" id="KX267740">
    <property type="protein sequence ID" value="API85472.1"/>
    <property type="molecule type" value="Genomic_DNA"/>
</dbReference>
<evidence type="ECO:0000256" key="2">
    <source>
        <dbReference type="ARBA" id="ARBA00008892"/>
    </source>
</evidence>
<dbReference type="RefSeq" id="YP_009346656.1">
    <property type="nucleotide sequence ID" value="NC_033875.1"/>
</dbReference>
<name>A0A1P8CZZ4_GRARU</name>
<keyword evidence="10 12" id="KW-0496">Mitochondrion</keyword>
<reference evidence="14" key="1">
    <citation type="submission" date="2016-05" db="EMBL/GenBank/DDBJ databases">
        <title>Complete mitochondrial genomes of Graphosoma rubrolineata (Hemiptera: Pentatomidae).</title>
        <authorList>
            <person name="Yuan M.-L."/>
            <person name="Wang J."/>
            <person name="Zhang L."/>
        </authorList>
    </citation>
    <scope>NUCLEOTIDE SEQUENCE</scope>
</reference>
<dbReference type="GeneID" id="31080411"/>
<keyword evidence="8 13" id="KW-1133">Transmembrane helix</keyword>